<proteinExistence type="predicted"/>
<dbReference type="EMBL" id="QZWG01000010">
    <property type="protein sequence ID" value="RZB85511.1"/>
    <property type="molecule type" value="Genomic_DNA"/>
</dbReference>
<dbReference type="AlphaFoldDB" id="A0A445IHF3"/>
<reference evidence="2 3" key="1">
    <citation type="submission" date="2018-09" db="EMBL/GenBank/DDBJ databases">
        <title>A high-quality reference genome of wild soybean provides a powerful tool to mine soybean genomes.</title>
        <authorList>
            <person name="Xie M."/>
            <person name="Chung C.Y.L."/>
            <person name="Li M.-W."/>
            <person name="Wong F.-L."/>
            <person name="Chan T.-F."/>
            <person name="Lam H.-M."/>
        </authorList>
    </citation>
    <scope>NUCLEOTIDE SEQUENCE [LARGE SCALE GENOMIC DNA]</scope>
    <source>
        <strain evidence="3">cv. W05</strain>
        <tissue evidence="2">Hypocotyl of etiolated seedlings</tissue>
    </source>
</reference>
<evidence type="ECO:0000256" key="1">
    <source>
        <dbReference type="SAM" id="MobiDB-lite"/>
    </source>
</evidence>
<comment type="caution">
    <text evidence="2">The sequence shown here is derived from an EMBL/GenBank/DDBJ whole genome shotgun (WGS) entry which is preliminary data.</text>
</comment>
<evidence type="ECO:0000313" key="3">
    <source>
        <dbReference type="Proteomes" id="UP000289340"/>
    </source>
</evidence>
<gene>
    <name evidence="2" type="ORF">D0Y65_025890</name>
</gene>
<keyword evidence="3" id="KW-1185">Reference proteome</keyword>
<name>A0A445IHF3_GLYSO</name>
<evidence type="ECO:0000313" key="2">
    <source>
        <dbReference type="EMBL" id="RZB85511.1"/>
    </source>
</evidence>
<dbReference type="Proteomes" id="UP000289340">
    <property type="component" value="Chromosome 10"/>
</dbReference>
<protein>
    <submittedName>
        <fullName evidence="2">Uncharacterized protein</fullName>
    </submittedName>
</protein>
<accession>A0A445IHF3</accession>
<sequence>MKARLRKERAFYREEKRNRARWLTKPNHRNGRRRGKSRRKKKKIMFRGELDRVLKASKDHVEGIATKAHQIPQHLVHRHAKACNLLHVENKQP</sequence>
<organism evidence="2 3">
    <name type="scientific">Glycine soja</name>
    <name type="common">Wild soybean</name>
    <dbReference type="NCBI Taxonomy" id="3848"/>
    <lineage>
        <taxon>Eukaryota</taxon>
        <taxon>Viridiplantae</taxon>
        <taxon>Streptophyta</taxon>
        <taxon>Embryophyta</taxon>
        <taxon>Tracheophyta</taxon>
        <taxon>Spermatophyta</taxon>
        <taxon>Magnoliopsida</taxon>
        <taxon>eudicotyledons</taxon>
        <taxon>Gunneridae</taxon>
        <taxon>Pentapetalae</taxon>
        <taxon>rosids</taxon>
        <taxon>fabids</taxon>
        <taxon>Fabales</taxon>
        <taxon>Fabaceae</taxon>
        <taxon>Papilionoideae</taxon>
        <taxon>50 kb inversion clade</taxon>
        <taxon>NPAAA clade</taxon>
        <taxon>indigoferoid/millettioid clade</taxon>
        <taxon>Phaseoleae</taxon>
        <taxon>Glycine</taxon>
        <taxon>Glycine subgen. Soja</taxon>
    </lineage>
</organism>
<feature type="compositionally biased region" description="Basic residues" evidence="1">
    <location>
        <begin position="18"/>
        <end position="43"/>
    </location>
</feature>
<feature type="region of interest" description="Disordered" evidence="1">
    <location>
        <begin position="17"/>
        <end position="43"/>
    </location>
</feature>